<keyword evidence="1" id="KW-1133">Transmembrane helix</keyword>
<keyword evidence="1" id="KW-0812">Transmembrane</keyword>
<evidence type="ECO:0000313" key="3">
    <source>
        <dbReference type="Proteomes" id="UP001221142"/>
    </source>
</evidence>
<name>A0AAD7C617_9AGAR</name>
<keyword evidence="1" id="KW-0472">Membrane</keyword>
<feature type="transmembrane region" description="Helical" evidence="1">
    <location>
        <begin position="213"/>
        <end position="233"/>
    </location>
</feature>
<feature type="transmembrane region" description="Helical" evidence="1">
    <location>
        <begin position="145"/>
        <end position="167"/>
    </location>
</feature>
<sequence length="273" mass="30685">MVSILSRAADGLHSFLYSSTWRVYIFRLLLFSNAVALGLMIHFDLAPYDVAYKIVDLDHWAEHWQSRLFMITAVHVVVLVHHLFVVLAALTSIREFNSRIAGVLDIALTAVELTLLLIFQVFVFQITINSDDRVDLVYLLGYMPFIYAGFSTVVLICLALSLVFRFASAVRSRWGFFGGCTSTLYNIQTVFMNRSVTRPLIRGESPFIIAPRALVINWIVVGVAGFAVYSIVLSPLESQVYVRTVAGTQLGRQSTPSNQEILTGNLRYMIVNH</sequence>
<feature type="transmembrane region" description="Helical" evidence="1">
    <location>
        <begin position="21"/>
        <end position="43"/>
    </location>
</feature>
<dbReference type="EMBL" id="JARKIF010000005">
    <property type="protein sequence ID" value="KAJ7639534.1"/>
    <property type="molecule type" value="Genomic_DNA"/>
</dbReference>
<protein>
    <submittedName>
        <fullName evidence="2">Uncharacterized protein</fullName>
    </submittedName>
</protein>
<evidence type="ECO:0000313" key="2">
    <source>
        <dbReference type="EMBL" id="KAJ7639534.1"/>
    </source>
</evidence>
<keyword evidence="3" id="KW-1185">Reference proteome</keyword>
<feature type="transmembrane region" description="Helical" evidence="1">
    <location>
        <begin position="102"/>
        <end position="125"/>
    </location>
</feature>
<dbReference type="Proteomes" id="UP001221142">
    <property type="component" value="Unassembled WGS sequence"/>
</dbReference>
<reference evidence="2" key="1">
    <citation type="submission" date="2023-03" db="EMBL/GenBank/DDBJ databases">
        <title>Massive genome expansion in bonnet fungi (Mycena s.s.) driven by repeated elements and novel gene families across ecological guilds.</title>
        <authorList>
            <consortium name="Lawrence Berkeley National Laboratory"/>
            <person name="Harder C.B."/>
            <person name="Miyauchi S."/>
            <person name="Viragh M."/>
            <person name="Kuo A."/>
            <person name="Thoen E."/>
            <person name="Andreopoulos B."/>
            <person name="Lu D."/>
            <person name="Skrede I."/>
            <person name="Drula E."/>
            <person name="Henrissat B."/>
            <person name="Morin E."/>
            <person name="Kohler A."/>
            <person name="Barry K."/>
            <person name="LaButti K."/>
            <person name="Morin E."/>
            <person name="Salamov A."/>
            <person name="Lipzen A."/>
            <person name="Mereny Z."/>
            <person name="Hegedus B."/>
            <person name="Baldrian P."/>
            <person name="Stursova M."/>
            <person name="Weitz H."/>
            <person name="Taylor A."/>
            <person name="Grigoriev I.V."/>
            <person name="Nagy L.G."/>
            <person name="Martin F."/>
            <person name="Kauserud H."/>
        </authorList>
    </citation>
    <scope>NUCLEOTIDE SEQUENCE</scope>
    <source>
        <strain evidence="2">9284</strain>
    </source>
</reference>
<organism evidence="2 3">
    <name type="scientific">Roridomyces roridus</name>
    <dbReference type="NCBI Taxonomy" id="1738132"/>
    <lineage>
        <taxon>Eukaryota</taxon>
        <taxon>Fungi</taxon>
        <taxon>Dikarya</taxon>
        <taxon>Basidiomycota</taxon>
        <taxon>Agaricomycotina</taxon>
        <taxon>Agaricomycetes</taxon>
        <taxon>Agaricomycetidae</taxon>
        <taxon>Agaricales</taxon>
        <taxon>Marasmiineae</taxon>
        <taxon>Mycenaceae</taxon>
        <taxon>Roridomyces</taxon>
    </lineage>
</organism>
<evidence type="ECO:0000256" key="1">
    <source>
        <dbReference type="SAM" id="Phobius"/>
    </source>
</evidence>
<gene>
    <name evidence="2" type="ORF">FB45DRAFT_428357</name>
</gene>
<comment type="caution">
    <text evidence="2">The sequence shown here is derived from an EMBL/GenBank/DDBJ whole genome shotgun (WGS) entry which is preliminary data.</text>
</comment>
<dbReference type="AlphaFoldDB" id="A0AAD7C617"/>
<proteinExistence type="predicted"/>
<feature type="transmembrane region" description="Helical" evidence="1">
    <location>
        <begin position="68"/>
        <end position="90"/>
    </location>
</feature>
<accession>A0AAD7C617</accession>